<evidence type="ECO:0000313" key="3">
    <source>
        <dbReference type="Proteomes" id="UP000287156"/>
    </source>
</evidence>
<proteinExistence type="predicted"/>
<sequence length="421" mass="46861">MECNSYWAASFRQTQKRAELSGEKHTDVAIIGAGFTGLSSSYFLQKSGYQTIVLDQGPVGGGASGRNGSLMLVGYKHSLVNIANRFGVETAKEMLQISLDGIELVKSITQEHNIECELENNGSFYAAFKPAHFENLKREQEFMTEKLNYENTVVEANDIKQELDTNLYHGGLVDPNSYHFHPLKYAVGLGELVESVGGAIYENSKVISIDKKNQMFYLTTPNGKVVAKELVIATNGYTTSITKQLARSIIPMNSNMIATEPLDETIAKKLIPKKRGAFDTKNLLYYFRLSSDNRLLFGSRIAGPQNDILYEKLRQGMLNVFPQLKESKIDYKWGGKLAVTRSMFPHVGKMEDGAHFALGYSGHGVSLSTLMGQIIAENIAASDREKCSLEKLPLKEIPFLNQRGLILNLATNYFRLKDLIS</sequence>
<evidence type="ECO:0000313" key="2">
    <source>
        <dbReference type="EMBL" id="RST77290.1"/>
    </source>
</evidence>
<dbReference type="RefSeq" id="WP_126047151.1">
    <property type="nucleotide sequence ID" value="NZ_QYTV02000001.1"/>
</dbReference>
<keyword evidence="3" id="KW-1185">Reference proteome</keyword>
<comment type="caution">
    <text evidence="2">The sequence shown here is derived from an EMBL/GenBank/DDBJ whole genome shotgun (WGS) entry which is preliminary data.</text>
</comment>
<dbReference type="PANTHER" id="PTHR13847">
    <property type="entry name" value="SARCOSINE DEHYDROGENASE-RELATED"/>
    <property type="match status" value="1"/>
</dbReference>
<protein>
    <submittedName>
        <fullName evidence="2">FAD-binding oxidoreductase</fullName>
    </submittedName>
</protein>
<dbReference type="AlphaFoldDB" id="A0A429Y789"/>
<gene>
    <name evidence="2" type="ORF">D4T97_002025</name>
</gene>
<organism evidence="2 3">
    <name type="scientific">Siminovitchia acidinfaciens</name>
    <dbReference type="NCBI Taxonomy" id="2321395"/>
    <lineage>
        <taxon>Bacteria</taxon>
        <taxon>Bacillati</taxon>
        <taxon>Bacillota</taxon>
        <taxon>Bacilli</taxon>
        <taxon>Bacillales</taxon>
        <taxon>Bacillaceae</taxon>
        <taxon>Siminovitchia</taxon>
    </lineage>
</organism>
<dbReference type="PANTHER" id="PTHR13847:SF281">
    <property type="entry name" value="FAD DEPENDENT OXIDOREDUCTASE DOMAIN-CONTAINING PROTEIN"/>
    <property type="match status" value="1"/>
</dbReference>
<reference evidence="2" key="1">
    <citation type="submission" date="2018-12" db="EMBL/GenBank/DDBJ databases">
        <authorList>
            <person name="Sun L."/>
            <person name="Chen Z."/>
        </authorList>
    </citation>
    <scope>NUCLEOTIDE SEQUENCE [LARGE SCALE GENOMIC DNA]</scope>
    <source>
        <strain evidence="2">3-2-2</strain>
    </source>
</reference>
<feature type="domain" description="FAD dependent oxidoreductase" evidence="1">
    <location>
        <begin position="27"/>
        <end position="377"/>
    </location>
</feature>
<dbReference type="InterPro" id="IPR006076">
    <property type="entry name" value="FAD-dep_OxRdtase"/>
</dbReference>
<dbReference type="Proteomes" id="UP000287156">
    <property type="component" value="Unassembled WGS sequence"/>
</dbReference>
<evidence type="ECO:0000259" key="1">
    <source>
        <dbReference type="Pfam" id="PF01266"/>
    </source>
</evidence>
<dbReference type="Gene3D" id="3.50.50.60">
    <property type="entry name" value="FAD/NAD(P)-binding domain"/>
    <property type="match status" value="1"/>
</dbReference>
<dbReference type="OrthoDB" id="571248at2"/>
<dbReference type="EMBL" id="QYTV02000001">
    <property type="protein sequence ID" value="RST77290.1"/>
    <property type="molecule type" value="Genomic_DNA"/>
</dbReference>
<dbReference type="SUPFAM" id="SSF51905">
    <property type="entry name" value="FAD/NAD(P)-binding domain"/>
    <property type="match status" value="1"/>
</dbReference>
<accession>A0A429Y789</accession>
<dbReference type="Gene3D" id="3.30.9.10">
    <property type="entry name" value="D-Amino Acid Oxidase, subunit A, domain 2"/>
    <property type="match status" value="1"/>
</dbReference>
<dbReference type="Pfam" id="PF01266">
    <property type="entry name" value="DAO"/>
    <property type="match status" value="1"/>
</dbReference>
<dbReference type="GO" id="GO:0005737">
    <property type="term" value="C:cytoplasm"/>
    <property type="evidence" value="ECO:0007669"/>
    <property type="project" value="TreeGrafter"/>
</dbReference>
<dbReference type="InterPro" id="IPR036188">
    <property type="entry name" value="FAD/NAD-bd_sf"/>
</dbReference>
<name>A0A429Y789_9BACI</name>